<proteinExistence type="predicted"/>
<keyword evidence="5 11" id="KW-0067">ATP-binding</keyword>
<evidence type="ECO:0000256" key="2">
    <source>
        <dbReference type="ARBA" id="ARBA00022448"/>
    </source>
</evidence>
<dbReference type="STRING" id="1123281.SAMN02745180_01009"/>
<feature type="domain" description="ABC transporter" evidence="9">
    <location>
        <begin position="332"/>
        <end position="566"/>
    </location>
</feature>
<evidence type="ECO:0000313" key="12">
    <source>
        <dbReference type="Proteomes" id="UP000184389"/>
    </source>
</evidence>
<comment type="subcellular location">
    <subcellularLocation>
        <location evidence="1">Cell membrane</location>
        <topology evidence="1">Multi-pass membrane protein</topology>
    </subcellularLocation>
</comment>
<evidence type="ECO:0000256" key="8">
    <source>
        <dbReference type="SAM" id="Phobius"/>
    </source>
</evidence>
<dbReference type="Gene3D" id="1.20.1560.10">
    <property type="entry name" value="ABC transporter type 1, transmembrane domain"/>
    <property type="match status" value="1"/>
</dbReference>
<dbReference type="RefSeq" id="WP_072743664.1">
    <property type="nucleotide sequence ID" value="NZ_FQXR01000004.1"/>
</dbReference>
<evidence type="ECO:0000259" key="10">
    <source>
        <dbReference type="PROSITE" id="PS50929"/>
    </source>
</evidence>
<feature type="transmembrane region" description="Helical" evidence="8">
    <location>
        <begin position="274"/>
        <end position="293"/>
    </location>
</feature>
<sequence>MFKRIKLLIDAESYKEIKKASFLLIADGIFHGFNYGMLFFTLLNLVNGTLTSNKVLKYTIIMIAASLIRYFLLNKGYTKVQISGSKAIKNLRIRMGDYIRDINMGFFNKNNIGELTNIMTNDLRDFEQWITHMIPTSSKLLVLLIYLTITIIAIQPKLGLIQIGIIAVCLPLIGFCSDAIKKTGYMSKKVRARMLSRVIEYVKGMECFKSFNLVGESFKNLKNSLLDLKKESIRLELNAAKYVMPMTIIINISFPIVMAIGVNDFIRGSIDAENLMMFVIMSLALTNIMRGFIKIYAESRYFSLSCDKLLSIIETPQISHDLEKYNFKNYDIEFKNVDFEYIEGKQVLKNISFLAKENQRTALVGESGSGKSTVLNLITRFWDAGSGEITIGGLDVKKLYVDELLRHISMVFQDVYLLQDTIYENIRMGNENVSKEDVVNAAKLANCHDFIMKLPEGYDTVIQEGGESLSGGEKQRISIARAILKDAPIVLLDEATASLDADNEYEIQNAIKKITKDKTVLVIAHRLNTIKDSDQILVFEDGNIIEGGSHDELIVKGGKYSGMYKSMCEAKEWQI</sequence>
<name>A0A1M5VRM8_9FIRM</name>
<dbReference type="Pfam" id="PF00005">
    <property type="entry name" value="ABC_tran"/>
    <property type="match status" value="1"/>
</dbReference>
<dbReference type="GO" id="GO:0005524">
    <property type="term" value="F:ATP binding"/>
    <property type="evidence" value="ECO:0007669"/>
    <property type="project" value="UniProtKB-KW"/>
</dbReference>
<evidence type="ECO:0000259" key="9">
    <source>
        <dbReference type="PROSITE" id="PS50893"/>
    </source>
</evidence>
<protein>
    <submittedName>
        <fullName evidence="11">ATP-binding cassette, subfamily B</fullName>
    </submittedName>
</protein>
<dbReference type="SMART" id="SM00382">
    <property type="entry name" value="AAA"/>
    <property type="match status" value="1"/>
</dbReference>
<evidence type="ECO:0000256" key="5">
    <source>
        <dbReference type="ARBA" id="ARBA00022840"/>
    </source>
</evidence>
<feature type="transmembrane region" description="Helical" evidence="8">
    <location>
        <begin position="160"/>
        <end position="180"/>
    </location>
</feature>
<dbReference type="PANTHER" id="PTHR24221">
    <property type="entry name" value="ATP-BINDING CASSETTE SUB-FAMILY B"/>
    <property type="match status" value="1"/>
</dbReference>
<feature type="transmembrane region" description="Helical" evidence="8">
    <location>
        <begin position="55"/>
        <end position="72"/>
    </location>
</feature>
<organism evidence="11 12">
    <name type="scientific">Sporanaerobacter acetigenes DSM 13106</name>
    <dbReference type="NCBI Taxonomy" id="1123281"/>
    <lineage>
        <taxon>Bacteria</taxon>
        <taxon>Bacillati</taxon>
        <taxon>Bacillota</taxon>
        <taxon>Tissierellia</taxon>
        <taxon>Tissierellales</taxon>
        <taxon>Sporanaerobacteraceae</taxon>
        <taxon>Sporanaerobacter</taxon>
    </lineage>
</organism>
<dbReference type="InterPro" id="IPR003439">
    <property type="entry name" value="ABC_transporter-like_ATP-bd"/>
</dbReference>
<evidence type="ECO:0000256" key="3">
    <source>
        <dbReference type="ARBA" id="ARBA00022692"/>
    </source>
</evidence>
<evidence type="ECO:0000256" key="4">
    <source>
        <dbReference type="ARBA" id="ARBA00022741"/>
    </source>
</evidence>
<evidence type="ECO:0000256" key="6">
    <source>
        <dbReference type="ARBA" id="ARBA00022989"/>
    </source>
</evidence>
<reference evidence="11 12" key="1">
    <citation type="submission" date="2016-11" db="EMBL/GenBank/DDBJ databases">
        <authorList>
            <person name="Jaros S."/>
            <person name="Januszkiewicz K."/>
            <person name="Wedrychowicz H."/>
        </authorList>
    </citation>
    <scope>NUCLEOTIDE SEQUENCE [LARGE SCALE GENOMIC DNA]</scope>
    <source>
        <strain evidence="11 12">DSM 13106</strain>
    </source>
</reference>
<keyword evidence="6 8" id="KW-1133">Transmembrane helix</keyword>
<dbReference type="PROSITE" id="PS50893">
    <property type="entry name" value="ABC_TRANSPORTER_2"/>
    <property type="match status" value="1"/>
</dbReference>
<dbReference type="GO" id="GO:0016887">
    <property type="term" value="F:ATP hydrolysis activity"/>
    <property type="evidence" value="ECO:0007669"/>
    <property type="project" value="InterPro"/>
</dbReference>
<dbReference type="FunFam" id="3.40.50.300:FF:000287">
    <property type="entry name" value="Multidrug ABC transporter ATP-binding protein"/>
    <property type="match status" value="1"/>
</dbReference>
<dbReference type="GO" id="GO:0005886">
    <property type="term" value="C:plasma membrane"/>
    <property type="evidence" value="ECO:0007669"/>
    <property type="project" value="UniProtKB-SubCell"/>
</dbReference>
<gene>
    <name evidence="11" type="ORF">SAMN02745180_01009</name>
</gene>
<dbReference type="EMBL" id="FQXR01000004">
    <property type="protein sequence ID" value="SHH77573.1"/>
    <property type="molecule type" value="Genomic_DNA"/>
</dbReference>
<dbReference type="PROSITE" id="PS00211">
    <property type="entry name" value="ABC_TRANSPORTER_1"/>
    <property type="match status" value="1"/>
</dbReference>
<dbReference type="Gene3D" id="3.40.50.300">
    <property type="entry name" value="P-loop containing nucleotide triphosphate hydrolases"/>
    <property type="match status" value="1"/>
</dbReference>
<keyword evidence="3 8" id="KW-0812">Transmembrane</keyword>
<dbReference type="InterPro" id="IPR039421">
    <property type="entry name" value="Type_1_exporter"/>
</dbReference>
<dbReference type="SUPFAM" id="SSF90123">
    <property type="entry name" value="ABC transporter transmembrane region"/>
    <property type="match status" value="1"/>
</dbReference>
<feature type="transmembrane region" description="Helical" evidence="8">
    <location>
        <begin position="21"/>
        <end position="43"/>
    </location>
</feature>
<dbReference type="Proteomes" id="UP000184389">
    <property type="component" value="Unassembled WGS sequence"/>
</dbReference>
<dbReference type="AlphaFoldDB" id="A0A1M5VRM8"/>
<dbReference type="GO" id="GO:0140359">
    <property type="term" value="F:ABC-type transporter activity"/>
    <property type="evidence" value="ECO:0007669"/>
    <property type="project" value="InterPro"/>
</dbReference>
<feature type="transmembrane region" description="Helical" evidence="8">
    <location>
        <begin position="242"/>
        <end position="262"/>
    </location>
</feature>
<dbReference type="SUPFAM" id="SSF52540">
    <property type="entry name" value="P-loop containing nucleoside triphosphate hydrolases"/>
    <property type="match status" value="1"/>
</dbReference>
<dbReference type="InterPro" id="IPR036640">
    <property type="entry name" value="ABC1_TM_sf"/>
</dbReference>
<dbReference type="GO" id="GO:0034040">
    <property type="term" value="F:ATPase-coupled lipid transmembrane transporter activity"/>
    <property type="evidence" value="ECO:0007669"/>
    <property type="project" value="TreeGrafter"/>
</dbReference>
<keyword evidence="12" id="KW-1185">Reference proteome</keyword>
<dbReference type="Pfam" id="PF00664">
    <property type="entry name" value="ABC_membrane"/>
    <property type="match status" value="1"/>
</dbReference>
<dbReference type="InterPro" id="IPR003593">
    <property type="entry name" value="AAA+_ATPase"/>
</dbReference>
<accession>A0A1M5VRM8</accession>
<feature type="transmembrane region" description="Helical" evidence="8">
    <location>
        <begin position="138"/>
        <end position="154"/>
    </location>
</feature>
<keyword evidence="7 8" id="KW-0472">Membrane</keyword>
<feature type="domain" description="ABC transmembrane type-1" evidence="10">
    <location>
        <begin position="38"/>
        <end position="298"/>
    </location>
</feature>
<dbReference type="InterPro" id="IPR011527">
    <property type="entry name" value="ABC1_TM_dom"/>
</dbReference>
<dbReference type="InterPro" id="IPR027417">
    <property type="entry name" value="P-loop_NTPase"/>
</dbReference>
<dbReference type="PROSITE" id="PS50929">
    <property type="entry name" value="ABC_TM1F"/>
    <property type="match status" value="1"/>
</dbReference>
<dbReference type="OrthoDB" id="9762778at2"/>
<keyword evidence="2" id="KW-0813">Transport</keyword>
<evidence type="ECO:0000256" key="1">
    <source>
        <dbReference type="ARBA" id="ARBA00004651"/>
    </source>
</evidence>
<evidence type="ECO:0000256" key="7">
    <source>
        <dbReference type="ARBA" id="ARBA00023136"/>
    </source>
</evidence>
<evidence type="ECO:0000313" key="11">
    <source>
        <dbReference type="EMBL" id="SHH77573.1"/>
    </source>
</evidence>
<dbReference type="PANTHER" id="PTHR24221:SF397">
    <property type="entry name" value="ABC TRANSPORTER, ATP-BINDING TRANSMEMBRANE PROTEIN"/>
    <property type="match status" value="1"/>
</dbReference>
<dbReference type="InterPro" id="IPR017871">
    <property type="entry name" value="ABC_transporter-like_CS"/>
</dbReference>
<keyword evidence="4" id="KW-0547">Nucleotide-binding</keyword>